<gene>
    <name evidence="1" type="ORF">CF386_09185</name>
</gene>
<accession>A0A220VFS6</accession>
<sequence>MCFFIKNLNILIYFFIPKFKNLVPRNRIDNLNPKDFIFSTNCCLIGTSDKTLIIIKYINFV</sequence>
<protein>
    <submittedName>
        <fullName evidence="1">Uncharacterized protein</fullName>
    </submittedName>
</protein>
<evidence type="ECO:0000313" key="2">
    <source>
        <dbReference type="Proteomes" id="UP000242175"/>
    </source>
</evidence>
<reference evidence="1 2" key="1">
    <citation type="journal article" date="2016" name="Int. J. Syst. Evol. Microbiol.">
        <title>Paraphotobacterium marinum gen. nov., sp. nov., a member of the family Vibrionaceae, isolated from surface seawater.</title>
        <authorList>
            <person name="Huang Z."/>
            <person name="Dong C."/>
            <person name="Shao Z."/>
        </authorList>
    </citation>
    <scope>NUCLEOTIDE SEQUENCE [LARGE SCALE GENOMIC DNA]</scope>
    <source>
        <strain evidence="1 2">NSCS20N07D</strain>
    </source>
</reference>
<name>A0A220VFS6_9GAMM</name>
<dbReference type="Proteomes" id="UP000242175">
    <property type="component" value="Chromosome small"/>
</dbReference>
<organism evidence="1 2">
    <name type="scientific">Paraphotobacterium marinum</name>
    <dbReference type="NCBI Taxonomy" id="1755811"/>
    <lineage>
        <taxon>Bacteria</taxon>
        <taxon>Pseudomonadati</taxon>
        <taxon>Pseudomonadota</taxon>
        <taxon>Gammaproteobacteria</taxon>
        <taxon>Vibrionales</taxon>
        <taxon>Vibrionaceae</taxon>
        <taxon>Paraphotobacterium</taxon>
    </lineage>
</organism>
<evidence type="ECO:0000313" key="1">
    <source>
        <dbReference type="EMBL" id="ASK79234.1"/>
    </source>
</evidence>
<dbReference type="EMBL" id="CP022356">
    <property type="protein sequence ID" value="ASK79234.1"/>
    <property type="molecule type" value="Genomic_DNA"/>
</dbReference>
<dbReference type="KEGG" id="pmai:CF386_09185"/>
<dbReference type="AlphaFoldDB" id="A0A220VFS6"/>
<proteinExistence type="predicted"/>
<keyword evidence="2" id="KW-1185">Reference proteome</keyword>